<sequence>SRTPPRPSDPVAPPRLSAPSSPPLPVDPPAPPGSLVPLAPPWSVVVLPLPQDSAPPAAPRHSVPPASLGSSLLPAPPQSSVAPAPRRTSGAPPLSPESCAPPCAPPWPSRSSVLPRIIGSSSPPWAPPSPALLPSPFLHLGSSLHQIHPGLCLSSSRMSILRRNLLQYRLPDSISPPSPTGSPEALGQLRRVSFRLFHPPTRRPHLVVHLGLPPPAA</sequence>
<reference evidence="2 3" key="1">
    <citation type="submission" date="2024-05" db="EMBL/GenBank/DDBJ databases">
        <title>Genome sequencing and assembly of Indian major carp, Cirrhinus mrigala (Hamilton, 1822).</title>
        <authorList>
            <person name="Mohindra V."/>
            <person name="Chowdhury L.M."/>
            <person name="Lal K."/>
            <person name="Jena J.K."/>
        </authorList>
    </citation>
    <scope>NUCLEOTIDE SEQUENCE [LARGE SCALE GENOMIC DNA]</scope>
    <source>
        <strain evidence="2">CM1030</strain>
        <tissue evidence="2">Blood</tissue>
    </source>
</reference>
<feature type="region of interest" description="Disordered" evidence="1">
    <location>
        <begin position="1"/>
        <end position="105"/>
    </location>
</feature>
<feature type="non-terminal residue" evidence="2">
    <location>
        <position position="217"/>
    </location>
</feature>
<keyword evidence="3" id="KW-1185">Reference proteome</keyword>
<protein>
    <recommendedName>
        <fullName evidence="4">Vegetative cell wall protein gp1-like</fullName>
    </recommendedName>
</protein>
<evidence type="ECO:0000313" key="3">
    <source>
        <dbReference type="Proteomes" id="UP001529510"/>
    </source>
</evidence>
<organism evidence="2 3">
    <name type="scientific">Cirrhinus mrigala</name>
    <name type="common">Mrigala</name>
    <dbReference type="NCBI Taxonomy" id="683832"/>
    <lineage>
        <taxon>Eukaryota</taxon>
        <taxon>Metazoa</taxon>
        <taxon>Chordata</taxon>
        <taxon>Craniata</taxon>
        <taxon>Vertebrata</taxon>
        <taxon>Euteleostomi</taxon>
        <taxon>Actinopterygii</taxon>
        <taxon>Neopterygii</taxon>
        <taxon>Teleostei</taxon>
        <taxon>Ostariophysi</taxon>
        <taxon>Cypriniformes</taxon>
        <taxon>Cyprinidae</taxon>
        <taxon>Labeoninae</taxon>
        <taxon>Labeonini</taxon>
        <taxon>Cirrhinus</taxon>
    </lineage>
</organism>
<evidence type="ECO:0000313" key="2">
    <source>
        <dbReference type="EMBL" id="KAL0185447.1"/>
    </source>
</evidence>
<name>A0ABD0QGZ6_CIRMR</name>
<feature type="non-terminal residue" evidence="2">
    <location>
        <position position="1"/>
    </location>
</feature>
<evidence type="ECO:0008006" key="4">
    <source>
        <dbReference type="Google" id="ProtNLM"/>
    </source>
</evidence>
<gene>
    <name evidence="2" type="ORF">M9458_021144</name>
</gene>
<accession>A0ABD0QGZ6</accession>
<feature type="compositionally biased region" description="Pro residues" evidence="1">
    <location>
        <begin position="1"/>
        <end position="13"/>
    </location>
</feature>
<dbReference type="EMBL" id="JAMKFB020000009">
    <property type="protein sequence ID" value="KAL0185447.1"/>
    <property type="molecule type" value="Genomic_DNA"/>
</dbReference>
<proteinExistence type="predicted"/>
<comment type="caution">
    <text evidence="2">The sequence shown here is derived from an EMBL/GenBank/DDBJ whole genome shotgun (WGS) entry which is preliminary data.</text>
</comment>
<dbReference type="AlphaFoldDB" id="A0ABD0QGZ6"/>
<feature type="compositionally biased region" description="Pro residues" evidence="1">
    <location>
        <begin position="20"/>
        <end position="40"/>
    </location>
</feature>
<feature type="compositionally biased region" description="Low complexity" evidence="1">
    <location>
        <begin position="63"/>
        <end position="85"/>
    </location>
</feature>
<evidence type="ECO:0000256" key="1">
    <source>
        <dbReference type="SAM" id="MobiDB-lite"/>
    </source>
</evidence>
<dbReference type="Proteomes" id="UP001529510">
    <property type="component" value="Unassembled WGS sequence"/>
</dbReference>